<protein>
    <submittedName>
        <fullName evidence="5">Voltage-gated hydrogen channel 1</fullName>
    </submittedName>
</protein>
<dbReference type="OMA" id="ELWNETR"/>
<dbReference type="EMBL" id="UYSL01021453">
    <property type="protein sequence ID" value="VDL78278.1"/>
    <property type="molecule type" value="Genomic_DNA"/>
</dbReference>
<dbReference type="STRING" id="27835.A0A0N4YDI6"/>
<reference evidence="5" key="1">
    <citation type="submission" date="2017-02" db="UniProtKB">
        <authorList>
            <consortium name="WormBaseParasite"/>
        </authorList>
    </citation>
    <scope>IDENTIFICATION</scope>
</reference>
<sequence>MRPPTSLLELWEETGVHFGRKKLINGNKPMKQKKLTPSSTTNDFLLKSPSGLTLDLPPQRPKSSADESALLRSQKARSNWKRLAKKASERRRRDLANGNGDGKGGFSPNHVWYALEWEYLATVLDRLLLIVFSLVVFLVTSLMILIGEAMHLSYELSSEAQSKLKP</sequence>
<evidence type="ECO:0000313" key="5">
    <source>
        <dbReference type="WBParaSite" id="NBR_0001468801-mRNA-1"/>
    </source>
</evidence>
<evidence type="ECO:0000313" key="3">
    <source>
        <dbReference type="EMBL" id="VDL78278.1"/>
    </source>
</evidence>
<dbReference type="GO" id="GO:0006811">
    <property type="term" value="P:monoatomic ion transport"/>
    <property type="evidence" value="ECO:0007669"/>
    <property type="project" value="InterPro"/>
</dbReference>
<reference evidence="3 4" key="2">
    <citation type="submission" date="2018-11" db="EMBL/GenBank/DDBJ databases">
        <authorList>
            <consortium name="Pathogen Informatics"/>
        </authorList>
    </citation>
    <scope>NUCLEOTIDE SEQUENCE [LARGE SCALE GENOMIC DNA]</scope>
</reference>
<name>A0A0N4YDI6_NIPBR</name>
<gene>
    <name evidence="3" type="ORF">NBR_LOCUS14689</name>
</gene>
<feature type="region of interest" description="Disordered" evidence="1">
    <location>
        <begin position="49"/>
        <end position="101"/>
    </location>
</feature>
<dbReference type="SUPFAM" id="SSF90112">
    <property type="entry name" value="Neurotransmitter-gated ion-channel transmembrane pore"/>
    <property type="match status" value="1"/>
</dbReference>
<keyword evidence="2" id="KW-0472">Membrane</keyword>
<proteinExistence type="predicted"/>
<feature type="compositionally biased region" description="Basic residues" evidence="1">
    <location>
        <begin position="74"/>
        <end position="90"/>
    </location>
</feature>
<feature type="transmembrane region" description="Helical" evidence="2">
    <location>
        <begin position="127"/>
        <end position="146"/>
    </location>
</feature>
<dbReference type="InterPro" id="IPR036719">
    <property type="entry name" value="Neuro-gated_channel_TM_sf"/>
</dbReference>
<evidence type="ECO:0000256" key="2">
    <source>
        <dbReference type="SAM" id="Phobius"/>
    </source>
</evidence>
<keyword evidence="2" id="KW-0812">Transmembrane</keyword>
<evidence type="ECO:0000313" key="4">
    <source>
        <dbReference type="Proteomes" id="UP000271162"/>
    </source>
</evidence>
<keyword evidence="2" id="KW-1133">Transmembrane helix</keyword>
<keyword evidence="4" id="KW-1185">Reference proteome</keyword>
<organism evidence="5">
    <name type="scientific">Nippostrongylus brasiliensis</name>
    <name type="common">Rat hookworm</name>
    <dbReference type="NCBI Taxonomy" id="27835"/>
    <lineage>
        <taxon>Eukaryota</taxon>
        <taxon>Metazoa</taxon>
        <taxon>Ecdysozoa</taxon>
        <taxon>Nematoda</taxon>
        <taxon>Chromadorea</taxon>
        <taxon>Rhabditida</taxon>
        <taxon>Rhabditina</taxon>
        <taxon>Rhabditomorpha</taxon>
        <taxon>Strongyloidea</taxon>
        <taxon>Heligmosomidae</taxon>
        <taxon>Nippostrongylus</taxon>
    </lineage>
</organism>
<dbReference type="Proteomes" id="UP000271162">
    <property type="component" value="Unassembled WGS sequence"/>
</dbReference>
<accession>A0A0N4YDI6</accession>
<dbReference type="WBParaSite" id="NBR_0001468801-mRNA-1">
    <property type="protein sequence ID" value="NBR_0001468801-mRNA-1"/>
    <property type="gene ID" value="NBR_0001468801"/>
</dbReference>
<evidence type="ECO:0000256" key="1">
    <source>
        <dbReference type="SAM" id="MobiDB-lite"/>
    </source>
</evidence>
<dbReference type="AlphaFoldDB" id="A0A0N4YDI6"/>
<dbReference type="GO" id="GO:0016020">
    <property type="term" value="C:membrane"/>
    <property type="evidence" value="ECO:0007669"/>
    <property type="project" value="InterPro"/>
</dbReference>